<reference evidence="7" key="1">
    <citation type="submission" date="2017-09" db="EMBL/GenBank/DDBJ databases">
        <title>Depth-based differentiation of microbial function through sediment-hosted aquifers and enrichment of novel symbionts in the deep terrestrial subsurface.</title>
        <authorList>
            <person name="Probst A.J."/>
            <person name="Ladd B."/>
            <person name="Jarett J.K."/>
            <person name="Geller-Mcgrath D.E."/>
            <person name="Sieber C.M.K."/>
            <person name="Emerson J.B."/>
            <person name="Anantharaman K."/>
            <person name="Thomas B.C."/>
            <person name="Malmstrom R."/>
            <person name="Stieglmeier M."/>
            <person name="Klingl A."/>
            <person name="Woyke T."/>
            <person name="Ryan C.M."/>
            <person name="Banfield J.F."/>
        </authorList>
    </citation>
    <scope>NUCLEOTIDE SEQUENCE [LARGE SCALE GENOMIC DNA]</scope>
</reference>
<keyword evidence="1" id="KW-0479">Metal-binding</keyword>
<gene>
    <name evidence="6" type="ORF">CO172_02725</name>
</gene>
<dbReference type="InterPro" id="IPR007419">
    <property type="entry name" value="BFD-like_2Fe2S-bd_dom"/>
</dbReference>
<dbReference type="InterPro" id="IPR041854">
    <property type="entry name" value="BFD-like_2Fe2S-bd_dom_sf"/>
</dbReference>
<dbReference type="EMBL" id="PFWS01000043">
    <property type="protein sequence ID" value="PJA47187.1"/>
    <property type="molecule type" value="Genomic_DNA"/>
</dbReference>
<evidence type="ECO:0000259" key="5">
    <source>
        <dbReference type="Pfam" id="PF04324"/>
    </source>
</evidence>
<evidence type="ECO:0000256" key="3">
    <source>
        <dbReference type="ARBA" id="ARBA00023014"/>
    </source>
</evidence>
<organism evidence="6 7">
    <name type="scientific">Candidatus Uhrbacteria bacterium CG_4_9_14_3_um_filter_36_7</name>
    <dbReference type="NCBI Taxonomy" id="1975033"/>
    <lineage>
        <taxon>Bacteria</taxon>
        <taxon>Candidatus Uhriibacteriota</taxon>
    </lineage>
</organism>
<sequence>MSPILIVNMNHTSPPIQPTPDVTNQDKTKSWFYSDIVKDHFFEPRNFLKKDPEPGQFNGIGTYGSPACGDEMRVWIKVDPKTEKIIDFKWRTFGCGSAIAATSMISVIATENGGKTLEEARKIRPQEVIDRLGGLPARKFHCSVLCDKALRNAINDYYRRVGFFDKIVSEGNRMIDKIMKVTDEDIEKAVREGAKTLEEVQEKTKVGVNNSSVLPAVEELIRFYKEKYFNS</sequence>
<dbReference type="Gene3D" id="3.90.1010.10">
    <property type="match status" value="1"/>
</dbReference>
<dbReference type="Pfam" id="PF01592">
    <property type="entry name" value="NifU_N"/>
    <property type="match status" value="1"/>
</dbReference>
<protein>
    <submittedName>
        <fullName evidence="6">Iron-sulfur cluster assembly scaffold protein</fullName>
    </submittedName>
</protein>
<dbReference type="PANTHER" id="PTHR10093">
    <property type="entry name" value="IRON-SULFUR CLUSTER ASSEMBLY ENZYME NIFU HOMOLOG"/>
    <property type="match status" value="1"/>
</dbReference>
<evidence type="ECO:0000313" key="6">
    <source>
        <dbReference type="EMBL" id="PJA47187.1"/>
    </source>
</evidence>
<accession>A0A2M7XH34</accession>
<dbReference type="GO" id="GO:0016226">
    <property type="term" value="P:iron-sulfur cluster assembly"/>
    <property type="evidence" value="ECO:0007669"/>
    <property type="project" value="InterPro"/>
</dbReference>
<feature type="domain" description="BFD-like [2Fe-2S]-binding" evidence="5">
    <location>
        <begin position="180"/>
        <end position="209"/>
    </location>
</feature>
<dbReference type="CDD" id="cd06664">
    <property type="entry name" value="IscU_like"/>
    <property type="match status" value="1"/>
</dbReference>
<evidence type="ECO:0000256" key="2">
    <source>
        <dbReference type="ARBA" id="ARBA00023004"/>
    </source>
</evidence>
<evidence type="ECO:0000256" key="1">
    <source>
        <dbReference type="ARBA" id="ARBA00022723"/>
    </source>
</evidence>
<dbReference type="GO" id="GO:0051536">
    <property type="term" value="F:iron-sulfur cluster binding"/>
    <property type="evidence" value="ECO:0007669"/>
    <property type="project" value="UniProtKB-KW"/>
</dbReference>
<evidence type="ECO:0000259" key="4">
    <source>
        <dbReference type="Pfam" id="PF01592"/>
    </source>
</evidence>
<keyword evidence="2" id="KW-0408">Iron</keyword>
<evidence type="ECO:0000313" key="7">
    <source>
        <dbReference type="Proteomes" id="UP000229749"/>
    </source>
</evidence>
<comment type="caution">
    <text evidence="6">The sequence shown here is derived from an EMBL/GenBank/DDBJ whole genome shotgun (WGS) entry which is preliminary data.</text>
</comment>
<dbReference type="GO" id="GO:0005506">
    <property type="term" value="F:iron ion binding"/>
    <property type="evidence" value="ECO:0007669"/>
    <property type="project" value="InterPro"/>
</dbReference>
<dbReference type="SUPFAM" id="SSF82649">
    <property type="entry name" value="SufE/NifU"/>
    <property type="match status" value="1"/>
</dbReference>
<feature type="domain" description="NIF system FeS cluster assembly NifU N-terminal" evidence="4">
    <location>
        <begin position="33"/>
        <end position="161"/>
    </location>
</feature>
<keyword evidence="3" id="KW-0411">Iron-sulfur</keyword>
<dbReference type="AlphaFoldDB" id="A0A2M7XH34"/>
<dbReference type="Gene3D" id="1.10.10.1100">
    <property type="entry name" value="BFD-like [2Fe-2S]-binding domain"/>
    <property type="match status" value="1"/>
</dbReference>
<dbReference type="InterPro" id="IPR002871">
    <property type="entry name" value="NIF_FeS_clus_asmbl_NifU_N"/>
</dbReference>
<dbReference type="Proteomes" id="UP000229749">
    <property type="component" value="Unassembled WGS sequence"/>
</dbReference>
<name>A0A2M7XH34_9BACT</name>
<proteinExistence type="predicted"/>
<dbReference type="Pfam" id="PF04324">
    <property type="entry name" value="Fer2_BFD"/>
    <property type="match status" value="1"/>
</dbReference>